<proteinExistence type="predicted"/>
<accession>A0A6M0R851</accession>
<dbReference type="EMBL" id="SXDP01000001">
    <property type="protein sequence ID" value="NEZ45870.1"/>
    <property type="molecule type" value="Genomic_DNA"/>
</dbReference>
<dbReference type="Proteomes" id="UP000473885">
    <property type="component" value="Unassembled WGS sequence"/>
</dbReference>
<gene>
    <name evidence="1" type="ORF">FDF74_01435</name>
</gene>
<protein>
    <recommendedName>
        <fullName evidence="3">Flagellar protein FliT</fullName>
    </recommendedName>
</protein>
<organism evidence="1 2">
    <name type="scientific">Clostridium niameyense</name>
    <dbReference type="NCBI Taxonomy" id="1622073"/>
    <lineage>
        <taxon>Bacteria</taxon>
        <taxon>Bacillati</taxon>
        <taxon>Bacillota</taxon>
        <taxon>Clostridia</taxon>
        <taxon>Eubacteriales</taxon>
        <taxon>Clostridiaceae</taxon>
        <taxon>Clostridium</taxon>
    </lineage>
</organism>
<sequence>MIYEALKKYRDINISLIEALNIDDLDKVEKLLEKKDELINFIDNMEYSKEDFIKFSKELDIMKSEEMLNKVSNLKKQEYKKEMSKVNNTQKAYKSYNSNFRGEGYFIKQKI</sequence>
<name>A0A6M0R851_9CLOT</name>
<reference evidence="1 2" key="1">
    <citation type="submission" date="2019-04" db="EMBL/GenBank/DDBJ databases">
        <title>Genome sequencing of Clostridium botulinum Groups I-IV and Clostridium butyricum.</title>
        <authorList>
            <person name="Brunt J."/>
            <person name="Van Vliet A.H.M."/>
            <person name="Stringer S.C."/>
            <person name="Carter A.T."/>
            <person name="Peck M.W."/>
        </authorList>
    </citation>
    <scope>NUCLEOTIDE SEQUENCE [LARGE SCALE GENOMIC DNA]</scope>
    <source>
        <strain evidence="1 2">IFR 18/094</strain>
    </source>
</reference>
<dbReference type="RefSeq" id="WP_163248243.1">
    <property type="nucleotide sequence ID" value="NZ_SXDP01000001.1"/>
</dbReference>
<dbReference type="AlphaFoldDB" id="A0A6M0R851"/>
<evidence type="ECO:0000313" key="2">
    <source>
        <dbReference type="Proteomes" id="UP000473885"/>
    </source>
</evidence>
<comment type="caution">
    <text evidence="1">The sequence shown here is derived from an EMBL/GenBank/DDBJ whole genome shotgun (WGS) entry which is preliminary data.</text>
</comment>
<evidence type="ECO:0000313" key="1">
    <source>
        <dbReference type="EMBL" id="NEZ45870.1"/>
    </source>
</evidence>
<evidence type="ECO:0008006" key="3">
    <source>
        <dbReference type="Google" id="ProtNLM"/>
    </source>
</evidence>
<keyword evidence="2" id="KW-1185">Reference proteome</keyword>